<dbReference type="VEuPathDB" id="FungiDB:I7I52_04335"/>
<accession>A0A8H7YL75</accession>
<dbReference type="OrthoDB" id="5925at2759"/>
<dbReference type="Proteomes" id="UP000670092">
    <property type="component" value="Unassembled WGS sequence"/>
</dbReference>
<organism evidence="1 2">
    <name type="scientific">Ajellomyces capsulatus</name>
    <name type="common">Darling's disease fungus</name>
    <name type="synonym">Histoplasma capsulatum</name>
    <dbReference type="NCBI Taxonomy" id="5037"/>
    <lineage>
        <taxon>Eukaryota</taxon>
        <taxon>Fungi</taxon>
        <taxon>Dikarya</taxon>
        <taxon>Ascomycota</taxon>
        <taxon>Pezizomycotina</taxon>
        <taxon>Eurotiomycetes</taxon>
        <taxon>Eurotiomycetidae</taxon>
        <taxon>Onygenales</taxon>
        <taxon>Ajellomycetaceae</taxon>
        <taxon>Histoplasma</taxon>
    </lineage>
</organism>
<evidence type="ECO:0000313" key="1">
    <source>
        <dbReference type="EMBL" id="KAG5293126.1"/>
    </source>
</evidence>
<comment type="caution">
    <text evidence="1">The sequence shown here is derived from an EMBL/GenBank/DDBJ whole genome shotgun (WGS) entry which is preliminary data.</text>
</comment>
<proteinExistence type="predicted"/>
<name>A0A8H7YL75_AJECA</name>
<sequence length="184" mass="20543">MRNPVLFVSAGKTLKRRCILWFYHKKRSHTSAVIRLLVQSTTTFGLCLSRSSAVKSAFTARIASKGSFPCTLCSRLAVNVSASSMNTHTKVSGSSSRIFSMLSNIRATSLPLSLKNLLPSECALISTILLWGNCLPRRIDSFCANPRLKFKLVSFYNEKLGYIMNRTIRTKDSSFQSLVDHRAE</sequence>
<dbReference type="EMBL" id="JAEVHI010000004">
    <property type="protein sequence ID" value="KAG5293126.1"/>
    <property type="molecule type" value="Genomic_DNA"/>
</dbReference>
<reference evidence="1 2" key="1">
    <citation type="submission" date="2021-01" db="EMBL/GenBank/DDBJ databases">
        <title>Chromosome-level genome assembly of a human fungal pathogen reveals clustering of transcriptionally co-regulated genes.</title>
        <authorList>
            <person name="Voorhies M."/>
            <person name="Cohen S."/>
            <person name="Shea T.P."/>
            <person name="Petrus S."/>
            <person name="Munoz J.F."/>
            <person name="Poplawski S."/>
            <person name="Goldman W.E."/>
            <person name="Michael T."/>
            <person name="Cuomo C.A."/>
            <person name="Sil A."/>
            <person name="Beyhan S."/>
        </authorList>
    </citation>
    <scope>NUCLEOTIDE SEQUENCE [LARGE SCALE GENOMIC DNA]</scope>
    <source>
        <strain evidence="1 2">G184AR</strain>
    </source>
</reference>
<protein>
    <submittedName>
        <fullName evidence="1">Uncharacterized protein</fullName>
    </submittedName>
</protein>
<dbReference type="AlphaFoldDB" id="A0A8H7YL75"/>
<gene>
    <name evidence="1" type="ORF">I7I52_04335</name>
</gene>
<evidence type="ECO:0000313" key="2">
    <source>
        <dbReference type="Proteomes" id="UP000670092"/>
    </source>
</evidence>